<dbReference type="AlphaFoldDB" id="A0A133U306"/>
<evidence type="ECO:0000313" key="2">
    <source>
        <dbReference type="EMBL" id="KXA88569.1"/>
    </source>
</evidence>
<dbReference type="PANTHER" id="PTHR31528:SF15">
    <property type="entry name" value="RIBOFLAVIN-BINDING PROTEIN RIBY"/>
    <property type="match status" value="1"/>
</dbReference>
<gene>
    <name evidence="2" type="ORF">AKJ62_04910</name>
</gene>
<dbReference type="PANTHER" id="PTHR31528">
    <property type="entry name" value="4-AMINO-5-HYDROXYMETHYL-2-METHYLPYRIMIDINE PHOSPHATE SYNTHASE THI11-RELATED"/>
    <property type="match status" value="1"/>
</dbReference>
<comment type="caution">
    <text evidence="2">The sequence shown here is derived from an EMBL/GenBank/DDBJ whole genome shotgun (WGS) entry which is preliminary data.</text>
</comment>
<dbReference type="SUPFAM" id="SSF53850">
    <property type="entry name" value="Periplasmic binding protein-like II"/>
    <property type="match status" value="1"/>
</dbReference>
<keyword evidence="3" id="KW-1185">Reference proteome</keyword>
<feature type="domain" description="SsuA/THI5-like" evidence="1">
    <location>
        <begin position="10"/>
        <end position="91"/>
    </location>
</feature>
<evidence type="ECO:0000259" key="1">
    <source>
        <dbReference type="Pfam" id="PF09084"/>
    </source>
</evidence>
<dbReference type="Proteomes" id="UP000070589">
    <property type="component" value="Unassembled WGS sequence"/>
</dbReference>
<organism evidence="2 3">
    <name type="scientific">candidate division MSBL1 archaeon SCGC-AAA259D14</name>
    <dbReference type="NCBI Taxonomy" id="1698261"/>
    <lineage>
        <taxon>Archaea</taxon>
        <taxon>Methanobacteriati</taxon>
        <taxon>Methanobacteriota</taxon>
        <taxon>candidate division MSBL1</taxon>
    </lineage>
</organism>
<dbReference type="Pfam" id="PF09084">
    <property type="entry name" value="NMT1"/>
    <property type="match status" value="1"/>
</dbReference>
<sequence>MSLKSEARRTALVAGQVDYTLGSIHVEGPVIERETGKEPNLLRWGKYGFNIYQNGLVCRKKYMETHPEIVEGFTRAYVRGWSFYIENPVEAVNIIANMYPELDKETEQLAWKYVMSIRYPPKVAKDGKCVFDPELVEETIDTIHEAFDIPMEELPKPEDIYTNEFVKDLPEEILHPEPKDGYTYEDVLKAYEEFFGS</sequence>
<name>A0A133U306_9EURY</name>
<dbReference type="Gene3D" id="3.40.190.10">
    <property type="entry name" value="Periplasmic binding protein-like II"/>
    <property type="match status" value="1"/>
</dbReference>
<reference evidence="2 3" key="1">
    <citation type="journal article" date="2016" name="Sci. Rep.">
        <title>Metabolic traits of an uncultured archaeal lineage -MSBL1- from brine pools of the Red Sea.</title>
        <authorList>
            <person name="Mwirichia R."/>
            <person name="Alam I."/>
            <person name="Rashid M."/>
            <person name="Vinu M."/>
            <person name="Ba-Alawi W."/>
            <person name="Anthony Kamau A."/>
            <person name="Kamanda Ngugi D."/>
            <person name="Goker M."/>
            <person name="Klenk H.P."/>
            <person name="Bajic V."/>
            <person name="Stingl U."/>
        </authorList>
    </citation>
    <scope>NUCLEOTIDE SEQUENCE [LARGE SCALE GENOMIC DNA]</scope>
    <source>
        <strain evidence="2">SCGC-AAA259D14</strain>
    </source>
</reference>
<proteinExistence type="predicted"/>
<dbReference type="GO" id="GO:0009228">
    <property type="term" value="P:thiamine biosynthetic process"/>
    <property type="evidence" value="ECO:0007669"/>
    <property type="project" value="InterPro"/>
</dbReference>
<dbReference type="InterPro" id="IPR015168">
    <property type="entry name" value="SsuA/THI5"/>
</dbReference>
<evidence type="ECO:0000313" key="3">
    <source>
        <dbReference type="Proteomes" id="UP000070589"/>
    </source>
</evidence>
<accession>A0A133U306</accession>
<dbReference type="InterPro" id="IPR027939">
    <property type="entry name" value="NMT1/THI5"/>
</dbReference>
<dbReference type="EMBL" id="LHXL01000104">
    <property type="protein sequence ID" value="KXA88569.1"/>
    <property type="molecule type" value="Genomic_DNA"/>
</dbReference>
<protein>
    <recommendedName>
        <fullName evidence="1">SsuA/THI5-like domain-containing protein</fullName>
    </recommendedName>
</protein>